<dbReference type="PRINTS" id="PR00996">
    <property type="entry name" value="CHERMTFRASE"/>
</dbReference>
<dbReference type="PANTHER" id="PTHR24422">
    <property type="entry name" value="CHEMOTAXIS PROTEIN METHYLTRANSFERASE"/>
    <property type="match status" value="1"/>
</dbReference>
<keyword evidence="3" id="KW-0489">Methyltransferase</keyword>
<dbReference type="EMBL" id="CP011568">
    <property type="protein sequence ID" value="AKJ67517.1"/>
    <property type="molecule type" value="Genomic_DNA"/>
</dbReference>
<dbReference type="InterPro" id="IPR029063">
    <property type="entry name" value="SAM-dependent_MTases_sf"/>
</dbReference>
<keyword evidence="8" id="KW-1185">Reference proteome</keyword>
<keyword evidence="4" id="KW-0808">Transferase</keyword>
<dbReference type="InterPro" id="IPR022641">
    <property type="entry name" value="CheR_N"/>
</dbReference>
<accession>A0A0G3EQD3</accession>
<evidence type="ECO:0000256" key="1">
    <source>
        <dbReference type="ARBA" id="ARBA00001541"/>
    </source>
</evidence>
<dbReference type="InterPro" id="IPR022642">
    <property type="entry name" value="CheR_C"/>
</dbReference>
<dbReference type="SMART" id="SM00138">
    <property type="entry name" value="MeTrc"/>
    <property type="match status" value="1"/>
</dbReference>
<dbReference type="AlphaFoldDB" id="A0A0G3EQD3"/>
<dbReference type="GO" id="GO:0032259">
    <property type="term" value="P:methylation"/>
    <property type="evidence" value="ECO:0007669"/>
    <property type="project" value="UniProtKB-KW"/>
</dbReference>
<evidence type="ECO:0000256" key="5">
    <source>
        <dbReference type="ARBA" id="ARBA00022691"/>
    </source>
</evidence>
<evidence type="ECO:0000256" key="4">
    <source>
        <dbReference type="ARBA" id="ARBA00022679"/>
    </source>
</evidence>
<dbReference type="Proteomes" id="UP000036700">
    <property type="component" value="Chromosome"/>
</dbReference>
<name>A0A0G3EQD3_9BURK</name>
<dbReference type="PANTHER" id="PTHR24422:SF26">
    <property type="entry name" value="CHEMOTAXIS PROTEIN METHYLTRANSFERASE"/>
    <property type="match status" value="1"/>
</dbReference>
<dbReference type="InterPro" id="IPR050903">
    <property type="entry name" value="Bact_Chemotaxis_MeTrfase"/>
</dbReference>
<dbReference type="InterPro" id="IPR000780">
    <property type="entry name" value="CheR_MeTrfase"/>
</dbReference>
<feature type="domain" description="CheR-type methyltransferase" evidence="6">
    <location>
        <begin position="19"/>
        <end position="266"/>
    </location>
</feature>
<proteinExistence type="predicted"/>
<evidence type="ECO:0000256" key="2">
    <source>
        <dbReference type="ARBA" id="ARBA00012534"/>
    </source>
</evidence>
<comment type="catalytic activity">
    <reaction evidence="1">
        <text>L-glutamyl-[protein] + S-adenosyl-L-methionine = [protein]-L-glutamate 5-O-methyl ester + S-adenosyl-L-homocysteine</text>
        <dbReference type="Rhea" id="RHEA:24452"/>
        <dbReference type="Rhea" id="RHEA-COMP:10208"/>
        <dbReference type="Rhea" id="RHEA-COMP:10311"/>
        <dbReference type="ChEBI" id="CHEBI:29973"/>
        <dbReference type="ChEBI" id="CHEBI:57856"/>
        <dbReference type="ChEBI" id="CHEBI:59789"/>
        <dbReference type="ChEBI" id="CHEBI:82795"/>
        <dbReference type="EC" id="2.1.1.80"/>
    </reaction>
</comment>
<evidence type="ECO:0000256" key="3">
    <source>
        <dbReference type="ARBA" id="ARBA00022603"/>
    </source>
</evidence>
<dbReference type="SUPFAM" id="SSF47757">
    <property type="entry name" value="Chemotaxis receptor methyltransferase CheR, N-terminal domain"/>
    <property type="match status" value="1"/>
</dbReference>
<dbReference type="OrthoDB" id="9816309at2"/>
<dbReference type="SUPFAM" id="SSF53335">
    <property type="entry name" value="S-adenosyl-L-methionine-dependent methyltransferases"/>
    <property type="match status" value="1"/>
</dbReference>
<dbReference type="Pfam" id="PF01739">
    <property type="entry name" value="CheR"/>
    <property type="match status" value="1"/>
</dbReference>
<dbReference type="Pfam" id="PF03705">
    <property type="entry name" value="CheR_N"/>
    <property type="match status" value="1"/>
</dbReference>
<dbReference type="PROSITE" id="PS50123">
    <property type="entry name" value="CHER"/>
    <property type="match status" value="1"/>
</dbReference>
<keyword evidence="5" id="KW-0949">S-adenosyl-L-methionine</keyword>
<dbReference type="KEGG" id="ptx:ABW99_04000"/>
<protein>
    <recommendedName>
        <fullName evidence="2">protein-glutamate O-methyltransferase</fullName>
        <ecNumber evidence="2">2.1.1.80</ecNumber>
    </recommendedName>
</protein>
<dbReference type="STRING" id="445709.ABW99_04000"/>
<dbReference type="Gene3D" id="3.40.50.150">
    <property type="entry name" value="Vaccinia Virus protein VP39"/>
    <property type="match status" value="1"/>
</dbReference>
<sequence>MSSDSEVDPLTRRALFEQVRRHTGIVMNERKWPMLDGRLRRRLQALALPGYREYLGLLEATPSEVRDFVDLVTTNETSFFRTPRIWHYLAEHFLPSWHDAHPHQPLRVWSAAASSGEEAYSVAMLCEEFRAAHPTFRYRILATDISDGILRSAATGHYRGRSATGLRQTHPALLEKYFSTDEDGTGIRANAALRAQVTFRQHNLYQPPRDVGPVELTLLRNVLIYFDTAGQQAVLENVRRAMAPDGVLIVGESESLSRFHAGFVFEQPLIYRQGTAHAQHA</sequence>
<dbReference type="PATRIC" id="fig|445709.3.peg.855"/>
<reference evidence="8" key="1">
    <citation type="submission" date="2015-06" db="EMBL/GenBank/DDBJ databases">
        <authorList>
            <person name="Lim Y.L."/>
            <person name="Ee R."/>
            <person name="Yong D."/>
            <person name="How K.Y."/>
            <person name="Yin W.F."/>
            <person name="Chan K.G."/>
        </authorList>
    </citation>
    <scope>NUCLEOTIDE SEQUENCE [LARGE SCALE GENOMIC DNA]</scope>
    <source>
        <strain evidence="8">DSM 25325</strain>
    </source>
</reference>
<dbReference type="EC" id="2.1.1.80" evidence="2"/>
<evidence type="ECO:0000313" key="7">
    <source>
        <dbReference type="EMBL" id="AKJ67517.1"/>
    </source>
</evidence>
<dbReference type="InterPro" id="IPR036804">
    <property type="entry name" value="CheR_N_sf"/>
</dbReference>
<evidence type="ECO:0000313" key="8">
    <source>
        <dbReference type="Proteomes" id="UP000036700"/>
    </source>
</evidence>
<dbReference type="Gene3D" id="1.10.155.10">
    <property type="entry name" value="Chemotaxis receptor methyltransferase CheR, N-terminal domain"/>
    <property type="match status" value="1"/>
</dbReference>
<organism evidence="7 8">
    <name type="scientific">Pandoraea thiooxydans</name>
    <dbReference type="NCBI Taxonomy" id="445709"/>
    <lineage>
        <taxon>Bacteria</taxon>
        <taxon>Pseudomonadati</taxon>
        <taxon>Pseudomonadota</taxon>
        <taxon>Betaproteobacteria</taxon>
        <taxon>Burkholderiales</taxon>
        <taxon>Burkholderiaceae</taxon>
        <taxon>Pandoraea</taxon>
    </lineage>
</organism>
<dbReference type="GO" id="GO:0008983">
    <property type="term" value="F:protein-glutamate O-methyltransferase activity"/>
    <property type="evidence" value="ECO:0007669"/>
    <property type="project" value="UniProtKB-EC"/>
</dbReference>
<dbReference type="RefSeq" id="WP_047213127.1">
    <property type="nucleotide sequence ID" value="NZ_CP011568.3"/>
</dbReference>
<evidence type="ECO:0000259" key="6">
    <source>
        <dbReference type="PROSITE" id="PS50123"/>
    </source>
</evidence>
<gene>
    <name evidence="7" type="ORF">ABW99_04000</name>
</gene>